<dbReference type="AlphaFoldDB" id="A0A0G1Q2V8"/>
<evidence type="ECO:0000256" key="5">
    <source>
        <dbReference type="ARBA" id="ARBA00022917"/>
    </source>
</evidence>
<dbReference type="Pfam" id="PF11987">
    <property type="entry name" value="IF-2"/>
    <property type="match status" value="1"/>
</dbReference>
<protein>
    <recommendedName>
        <fullName evidence="2 7">Translation initiation factor IF-2</fullName>
    </recommendedName>
</protein>
<gene>
    <name evidence="10" type="ORF">UX53_C0008G0010</name>
</gene>
<evidence type="ECO:0000313" key="10">
    <source>
        <dbReference type="EMBL" id="KKU39344.1"/>
    </source>
</evidence>
<dbReference type="SUPFAM" id="SSF52540">
    <property type="entry name" value="P-loop containing nucleoside triphosphate hydrolases"/>
    <property type="match status" value="1"/>
</dbReference>
<dbReference type="InterPro" id="IPR005225">
    <property type="entry name" value="Small_GTP-bd"/>
</dbReference>
<evidence type="ECO:0000256" key="4">
    <source>
        <dbReference type="ARBA" id="ARBA00022741"/>
    </source>
</evidence>
<dbReference type="SUPFAM" id="SSF50447">
    <property type="entry name" value="Translation proteins"/>
    <property type="match status" value="2"/>
</dbReference>
<evidence type="ECO:0000256" key="8">
    <source>
        <dbReference type="RuleBase" id="RU000644"/>
    </source>
</evidence>
<name>A0A0G1Q2V8_9BACT</name>
<dbReference type="PANTHER" id="PTHR43381">
    <property type="entry name" value="TRANSLATION INITIATION FACTOR IF-2-RELATED"/>
    <property type="match status" value="1"/>
</dbReference>
<keyword evidence="4" id="KW-0547">Nucleotide-binding</keyword>
<dbReference type="InterPro" id="IPR000795">
    <property type="entry name" value="T_Tr_GTP-bd_dom"/>
</dbReference>
<dbReference type="NCBIfam" id="TIGR00487">
    <property type="entry name" value="IF-2"/>
    <property type="match status" value="1"/>
</dbReference>
<feature type="domain" description="Tr-type G" evidence="9">
    <location>
        <begin position="13"/>
        <end position="182"/>
    </location>
</feature>
<comment type="function">
    <text evidence="8">One of the essential components for the initiation of protein synthesis. Protects formylmethionyl-tRNA from spontaneous hydrolysis and promotes its binding to the 30S ribosomal subunits. Also involved in the hydrolysis of GTP during the formation of the 70S ribosomal complex.</text>
</comment>
<dbReference type="FunFam" id="3.40.50.10050:FF:000001">
    <property type="entry name" value="Translation initiation factor IF-2"/>
    <property type="match status" value="1"/>
</dbReference>
<reference evidence="10 11" key="1">
    <citation type="journal article" date="2015" name="Nature">
        <title>rRNA introns, odd ribosomes, and small enigmatic genomes across a large radiation of phyla.</title>
        <authorList>
            <person name="Brown C.T."/>
            <person name="Hug L.A."/>
            <person name="Thomas B.C."/>
            <person name="Sharon I."/>
            <person name="Castelle C.J."/>
            <person name="Singh A."/>
            <person name="Wilkins M.J."/>
            <person name="Williams K.H."/>
            <person name="Banfield J.F."/>
        </authorList>
    </citation>
    <scope>NUCLEOTIDE SEQUENCE [LARGE SCALE GENOMIC DNA]</scope>
</reference>
<dbReference type="PATRIC" id="fig|1618618.3.peg.226"/>
<evidence type="ECO:0000256" key="7">
    <source>
        <dbReference type="NCBIfam" id="TIGR00487"/>
    </source>
</evidence>
<dbReference type="EMBL" id="LCMO01000008">
    <property type="protein sequence ID" value="KKU39344.1"/>
    <property type="molecule type" value="Genomic_DNA"/>
</dbReference>
<dbReference type="InterPro" id="IPR053905">
    <property type="entry name" value="EF-G-like_DII"/>
</dbReference>
<dbReference type="InterPro" id="IPR009000">
    <property type="entry name" value="Transl_B-barrel_sf"/>
</dbReference>
<keyword evidence="6" id="KW-0342">GTP-binding</keyword>
<dbReference type="GO" id="GO:0003924">
    <property type="term" value="F:GTPase activity"/>
    <property type="evidence" value="ECO:0007669"/>
    <property type="project" value="InterPro"/>
</dbReference>
<dbReference type="InterPro" id="IPR015760">
    <property type="entry name" value="TIF_IF2"/>
</dbReference>
<sequence length="512" mass="56121">MSKKLENQLNIQTRPPIVVVMGHVDHGKTTLLDFIRKTKVAEKEAGGITQAIGAYEIAYKDKPITFIDTPGHEAFSKMRSRGAHVADVAVLVVAADDGVKPQTVEAIYHITESKIPFVVAINKIDKPGVQADRVKKELAEKNVFVEQWGGSVPCAEISAKTGQGIDELLEMILLLAEMEELKGEPHKNAEGVVIEAYLDSQRGPVATFLVEDGALNLGDYMVIGSTVSKIKLMEDFLGRKIDKAVFSQPVLVIGLAAVPSAGDEFFAEKNKTAAEQRAEEFKKQEIAKPILPSPPKEEVAPQVGETAVTAKFLNIVLKSDVKGSEEALADILEHLDYKNVKIRLLKKDVGDVNESDVRLADLSNAVIISFRVKVGAEILNLIRDKKIKVLAGEIIYEFIDKIRKLIDDMTGQEIVRVDLGKVQVLAIFRTEKGRMIVGGRVTEGKLERGARAEVFRAEQKIGEGKIAGLQSEKKEVGEAGKGKECGVLFDGDIKIEVNDILLAFREEKQKTL</sequence>
<dbReference type="PROSITE" id="PS51722">
    <property type="entry name" value="G_TR_2"/>
    <property type="match status" value="1"/>
</dbReference>
<evidence type="ECO:0000313" key="11">
    <source>
        <dbReference type="Proteomes" id="UP000033818"/>
    </source>
</evidence>
<dbReference type="NCBIfam" id="TIGR00231">
    <property type="entry name" value="small_GTP"/>
    <property type="match status" value="1"/>
</dbReference>
<evidence type="ECO:0000256" key="6">
    <source>
        <dbReference type="ARBA" id="ARBA00023134"/>
    </source>
</evidence>
<dbReference type="SUPFAM" id="SSF52156">
    <property type="entry name" value="Initiation factor IF2/eIF5b, domain 3"/>
    <property type="match status" value="1"/>
</dbReference>
<evidence type="ECO:0000256" key="2">
    <source>
        <dbReference type="ARBA" id="ARBA00020675"/>
    </source>
</evidence>
<dbReference type="Gene3D" id="2.40.30.10">
    <property type="entry name" value="Translation factors"/>
    <property type="match status" value="2"/>
</dbReference>
<evidence type="ECO:0000259" key="9">
    <source>
        <dbReference type="PROSITE" id="PS51722"/>
    </source>
</evidence>
<accession>A0A0G1Q2V8</accession>
<dbReference type="Proteomes" id="UP000033818">
    <property type="component" value="Unassembled WGS sequence"/>
</dbReference>
<dbReference type="Pfam" id="PF22042">
    <property type="entry name" value="EF-G_D2"/>
    <property type="match status" value="1"/>
</dbReference>
<dbReference type="GO" id="GO:0005737">
    <property type="term" value="C:cytoplasm"/>
    <property type="evidence" value="ECO:0007669"/>
    <property type="project" value="UniProtKB-UniRule"/>
</dbReference>
<keyword evidence="3 8" id="KW-0396">Initiation factor</keyword>
<comment type="similarity">
    <text evidence="1 8">Belongs to the TRAFAC class translation factor GTPase superfamily. Classic translation factor GTPase family. IF-2 subfamily.</text>
</comment>
<dbReference type="Gene3D" id="3.40.50.10050">
    <property type="entry name" value="Translation initiation factor IF- 2, domain 3"/>
    <property type="match status" value="1"/>
</dbReference>
<dbReference type="InterPro" id="IPR036925">
    <property type="entry name" value="TIF_IF2_dom3_sf"/>
</dbReference>
<keyword evidence="5 8" id="KW-0648">Protein biosynthesis</keyword>
<evidence type="ECO:0000256" key="3">
    <source>
        <dbReference type="ARBA" id="ARBA00022540"/>
    </source>
</evidence>
<dbReference type="InterPro" id="IPR027417">
    <property type="entry name" value="P-loop_NTPase"/>
</dbReference>
<dbReference type="Gene3D" id="3.40.50.300">
    <property type="entry name" value="P-loop containing nucleotide triphosphate hydrolases"/>
    <property type="match status" value="1"/>
</dbReference>
<dbReference type="GO" id="GO:0003743">
    <property type="term" value="F:translation initiation factor activity"/>
    <property type="evidence" value="ECO:0007669"/>
    <property type="project" value="UniProtKB-UniRule"/>
</dbReference>
<evidence type="ECO:0000256" key="1">
    <source>
        <dbReference type="ARBA" id="ARBA00007733"/>
    </source>
</evidence>
<dbReference type="GO" id="GO:0005525">
    <property type="term" value="F:GTP binding"/>
    <property type="evidence" value="ECO:0007669"/>
    <property type="project" value="UniProtKB-KW"/>
</dbReference>
<dbReference type="FunFam" id="3.40.50.300:FF:000019">
    <property type="entry name" value="Translation initiation factor IF-2"/>
    <property type="match status" value="1"/>
</dbReference>
<dbReference type="InterPro" id="IPR023115">
    <property type="entry name" value="TIF_IF2_dom3"/>
</dbReference>
<organism evidence="10 11">
    <name type="scientific">Candidatus Azambacteria bacterium GW2011_GWB2_46_37</name>
    <dbReference type="NCBI Taxonomy" id="1618618"/>
    <lineage>
        <taxon>Bacteria</taxon>
        <taxon>Candidatus Azamiibacteriota</taxon>
    </lineage>
</organism>
<dbReference type="CDD" id="cd01887">
    <property type="entry name" value="IF2_eIF5B"/>
    <property type="match status" value="1"/>
</dbReference>
<dbReference type="Pfam" id="PF00009">
    <property type="entry name" value="GTP_EFTU"/>
    <property type="match status" value="1"/>
</dbReference>
<dbReference type="PANTHER" id="PTHR43381:SF5">
    <property type="entry name" value="TR-TYPE G DOMAIN-CONTAINING PROTEIN"/>
    <property type="match status" value="1"/>
</dbReference>
<comment type="caution">
    <text evidence="10">The sequence shown here is derived from an EMBL/GenBank/DDBJ whole genome shotgun (WGS) entry which is preliminary data.</text>
</comment>
<proteinExistence type="inferred from homology"/>
<dbReference type="InterPro" id="IPR000178">
    <property type="entry name" value="TF_IF2_bacterial-like"/>
</dbReference>